<reference evidence="1" key="1">
    <citation type="journal article" date="2014" name="Nat. Commun.">
        <title>The tobacco genome sequence and its comparison with those of tomato and potato.</title>
        <authorList>
            <person name="Sierro N."/>
            <person name="Battey J.N."/>
            <person name="Ouadi S."/>
            <person name="Bakaher N."/>
            <person name="Bovet L."/>
            <person name="Willig A."/>
            <person name="Goepfert S."/>
            <person name="Peitsch M.C."/>
            <person name="Ivanov N.V."/>
        </authorList>
    </citation>
    <scope>NUCLEOTIDE SEQUENCE [LARGE SCALE GENOMIC DNA]</scope>
</reference>
<evidence type="ECO:0000313" key="1">
    <source>
        <dbReference type="Proteomes" id="UP000790787"/>
    </source>
</evidence>
<protein>
    <submittedName>
        <fullName evidence="2">Uncharacterized protein LOC142167969</fullName>
    </submittedName>
</protein>
<evidence type="ECO:0000313" key="2">
    <source>
        <dbReference type="RefSeq" id="XP_075084714.1"/>
    </source>
</evidence>
<reference evidence="2" key="2">
    <citation type="submission" date="2025-08" db="UniProtKB">
        <authorList>
            <consortium name="RefSeq"/>
        </authorList>
    </citation>
    <scope>IDENTIFICATION</scope>
    <source>
        <tissue evidence="2">Leaf</tissue>
    </source>
</reference>
<gene>
    <name evidence="2" type="primary">LOC142167969</name>
</gene>
<organism evidence="1 2">
    <name type="scientific">Nicotiana tabacum</name>
    <name type="common">Common tobacco</name>
    <dbReference type="NCBI Taxonomy" id="4097"/>
    <lineage>
        <taxon>Eukaryota</taxon>
        <taxon>Viridiplantae</taxon>
        <taxon>Streptophyta</taxon>
        <taxon>Embryophyta</taxon>
        <taxon>Tracheophyta</taxon>
        <taxon>Spermatophyta</taxon>
        <taxon>Magnoliopsida</taxon>
        <taxon>eudicotyledons</taxon>
        <taxon>Gunneridae</taxon>
        <taxon>Pentapetalae</taxon>
        <taxon>asterids</taxon>
        <taxon>lamiids</taxon>
        <taxon>Solanales</taxon>
        <taxon>Solanaceae</taxon>
        <taxon>Nicotianoideae</taxon>
        <taxon>Nicotianeae</taxon>
        <taxon>Nicotiana</taxon>
    </lineage>
</organism>
<proteinExistence type="predicted"/>
<accession>A0AC58SID0</accession>
<dbReference type="Proteomes" id="UP000790787">
    <property type="component" value="Chromosome 13"/>
</dbReference>
<name>A0AC58SID0_TOBAC</name>
<dbReference type="RefSeq" id="XP_075084714.1">
    <property type="nucleotide sequence ID" value="XM_075228613.1"/>
</dbReference>
<sequence>MKPFERKEVKAAIFQIDSNKSQGPDGYGSGFFKSAWPREEIIDAVLEFFKNGKLLGQLNETNIALIPKLSNQESMLHNVLICHDVLRYYNRKTSPMSLMKIDLKKVYDMFSISVNGESHGFFEGKEVLDKHLKLTHLIFVDDLMVFCKGETCSVNRVLEALAHFSSVSGLVANMDKSSLFMADVHDHMKEVLLRNTGFSLGTFPISFWGPVFVLPQSIMNEVDKKCRKYMWGGSKDKKKISLWQLVMRKESLWVKWIHDVYMKTDVNIWTHRVPQDCSWYWRKLNSLKEEMRNWYQRDTYKLGVNGDYSITKSYLAIKGSHRRWATTDLHWNAIAQPKHMIIMWLTTQGRLLTKARLSSLHILVEDDKCVLCTDQAGKQTNTCL</sequence>
<keyword evidence="1" id="KW-1185">Reference proteome</keyword>